<dbReference type="EC" id="2.4.99.28" evidence="6"/>
<dbReference type="EMBL" id="CP001825">
    <property type="protein sequence ID" value="ACZ40983.1"/>
    <property type="molecule type" value="Genomic_DNA"/>
</dbReference>
<feature type="transmembrane region" description="Helical" evidence="6">
    <location>
        <begin position="80"/>
        <end position="101"/>
    </location>
</feature>
<comment type="pathway">
    <text evidence="6">Cell wall biogenesis; peptidoglycan biosynthesis.</text>
</comment>
<dbReference type="GO" id="GO:0051301">
    <property type="term" value="P:cell division"/>
    <property type="evidence" value="ECO:0007669"/>
    <property type="project" value="InterPro"/>
</dbReference>
<comment type="subcellular location">
    <subcellularLocation>
        <location evidence="6">Cell membrane</location>
        <topology evidence="6">Multi-pass membrane protein</topology>
    </subcellularLocation>
    <subcellularLocation>
        <location evidence="1">Membrane</location>
        <topology evidence="1">Multi-pass membrane protein</topology>
    </subcellularLocation>
</comment>
<keyword evidence="4 6" id="KW-1133">Transmembrane helix</keyword>
<keyword evidence="6" id="KW-0961">Cell wall biogenesis/degradation</keyword>
<feature type="transmembrane region" description="Helical" evidence="6">
    <location>
        <begin position="49"/>
        <end position="68"/>
    </location>
</feature>
<gene>
    <name evidence="6" type="primary">rodA</name>
    <name evidence="7" type="ordered locus">Tter_0060</name>
</gene>
<organism evidence="7 8">
    <name type="scientific">Thermobaculum terrenum (strain ATCC BAA-798 / CCMEE 7001 / YNP1)</name>
    <dbReference type="NCBI Taxonomy" id="525904"/>
    <lineage>
        <taxon>Bacteria</taxon>
        <taxon>Bacillati</taxon>
        <taxon>Chloroflexota</taxon>
        <taxon>Chloroflexia</taxon>
        <taxon>Candidatus Thermobaculales</taxon>
        <taxon>Candidatus Thermobaculaceae</taxon>
        <taxon>Thermobaculum</taxon>
    </lineage>
</organism>
<evidence type="ECO:0000313" key="7">
    <source>
        <dbReference type="EMBL" id="ACZ40983.1"/>
    </source>
</evidence>
<proteinExistence type="inferred from homology"/>
<keyword evidence="3 6" id="KW-0133">Cell shape</keyword>
<dbReference type="UniPathway" id="UPA00219"/>
<keyword evidence="6" id="KW-0328">Glycosyltransferase</keyword>
<dbReference type="InterPro" id="IPR001182">
    <property type="entry name" value="FtsW/RodA"/>
</dbReference>
<accession>D1CDH7</accession>
<dbReference type="STRING" id="525904.Tter_0060"/>
<dbReference type="GO" id="GO:0009252">
    <property type="term" value="P:peptidoglycan biosynthetic process"/>
    <property type="evidence" value="ECO:0007669"/>
    <property type="project" value="UniProtKB-UniRule"/>
</dbReference>
<evidence type="ECO:0000313" key="8">
    <source>
        <dbReference type="Proteomes" id="UP000000323"/>
    </source>
</evidence>
<feature type="transmembrane region" description="Helical" evidence="6">
    <location>
        <begin position="343"/>
        <end position="366"/>
    </location>
</feature>
<dbReference type="Proteomes" id="UP000000323">
    <property type="component" value="Chromosome 1"/>
</dbReference>
<dbReference type="KEGG" id="ttr:Tter_0060"/>
<dbReference type="HAMAP" id="MF_02079">
    <property type="entry name" value="PGT_RodA"/>
    <property type="match status" value="1"/>
</dbReference>
<dbReference type="Pfam" id="PF01098">
    <property type="entry name" value="FTSW_RODA_SPOVE"/>
    <property type="match status" value="1"/>
</dbReference>
<feature type="transmembrane region" description="Helical" evidence="6">
    <location>
        <begin position="113"/>
        <end position="133"/>
    </location>
</feature>
<dbReference type="AlphaFoldDB" id="D1CDH7"/>
<dbReference type="GO" id="GO:0032153">
    <property type="term" value="C:cell division site"/>
    <property type="evidence" value="ECO:0007669"/>
    <property type="project" value="TreeGrafter"/>
</dbReference>
<evidence type="ECO:0000256" key="6">
    <source>
        <dbReference type="HAMAP-Rule" id="MF_02079"/>
    </source>
</evidence>
<keyword evidence="6" id="KW-0573">Peptidoglycan synthesis</keyword>
<sequence>MNSREEITTPWWRKFDWVLLLCTLALSSFGLVMIYSATSDPGPLTLNPLVIRQFIYLIVGLLFMSIMATVDYRFLLNWKWVIYGLVLFLLTLVFVIGHTAYGSTRWIDLGPFPLQPSELAKLLMVLVLAGFLCEKKRGERDLKRLIISICIIAPPTALVFLQPDLGTSMVLGAAWVSLVLFGGIPVKYLMRLFLLLIPFAVIGGRFLLKPYQIERIAIFLRPEDNPFGSGYNIIQATISVGSGGFWGQGFMSGSQSQLHYLRVQHTDFIASVIGEEFGFIGMMALLVVYGLLLWRIIRIASKARDKYGELIAVGVAAIILFQVFVNIGMNIQLMPVTGIPLPFISYGGSSLVTLLTSEGILQSIILRHKKVNL</sequence>
<dbReference type="HOGENOM" id="CLU_029243_2_2_0"/>
<evidence type="ECO:0000256" key="4">
    <source>
        <dbReference type="ARBA" id="ARBA00022989"/>
    </source>
</evidence>
<keyword evidence="6" id="KW-0808">Transferase</keyword>
<dbReference type="NCBIfam" id="TIGR02210">
    <property type="entry name" value="rodA_shape"/>
    <property type="match status" value="1"/>
</dbReference>
<name>D1CDH7_THET1</name>
<feature type="transmembrane region" description="Helical" evidence="6">
    <location>
        <begin position="17"/>
        <end position="37"/>
    </location>
</feature>
<keyword evidence="8" id="KW-1185">Reference proteome</keyword>
<evidence type="ECO:0000256" key="1">
    <source>
        <dbReference type="ARBA" id="ARBA00004141"/>
    </source>
</evidence>
<keyword evidence="6" id="KW-1003">Cell membrane</keyword>
<dbReference type="GO" id="GO:0071555">
    <property type="term" value="P:cell wall organization"/>
    <property type="evidence" value="ECO:0007669"/>
    <property type="project" value="UniProtKB-KW"/>
</dbReference>
<dbReference type="PANTHER" id="PTHR30474:SF1">
    <property type="entry name" value="PEPTIDOGLYCAN GLYCOSYLTRANSFERASE MRDB"/>
    <property type="match status" value="1"/>
</dbReference>
<evidence type="ECO:0000256" key="2">
    <source>
        <dbReference type="ARBA" id="ARBA00022692"/>
    </source>
</evidence>
<evidence type="ECO:0000256" key="5">
    <source>
        <dbReference type="ARBA" id="ARBA00023136"/>
    </source>
</evidence>
<comment type="similarity">
    <text evidence="6">Belongs to the SEDS family. MrdB/RodA subfamily.</text>
</comment>
<reference evidence="8" key="1">
    <citation type="journal article" date="2010" name="Stand. Genomic Sci.">
        <title>Complete genome sequence of 'Thermobaculum terrenum' type strain (YNP1).</title>
        <authorList>
            <person name="Kiss H."/>
            <person name="Cleland D."/>
            <person name="Lapidus A."/>
            <person name="Lucas S."/>
            <person name="Glavina Del Rio T."/>
            <person name="Nolan M."/>
            <person name="Tice H."/>
            <person name="Han C."/>
            <person name="Goodwin L."/>
            <person name="Pitluck S."/>
            <person name="Liolios K."/>
            <person name="Ivanova N."/>
            <person name="Mavromatis K."/>
            <person name="Ovchinnikova G."/>
            <person name="Pati A."/>
            <person name="Chen A."/>
            <person name="Palaniappan K."/>
            <person name="Land M."/>
            <person name="Hauser L."/>
            <person name="Chang Y."/>
            <person name="Jeffries C."/>
            <person name="Lu M."/>
            <person name="Brettin T."/>
            <person name="Detter J."/>
            <person name="Goker M."/>
            <person name="Tindall B."/>
            <person name="Beck B."/>
            <person name="McDermott T."/>
            <person name="Woyke T."/>
            <person name="Bristow J."/>
            <person name="Eisen J."/>
            <person name="Markowitz V."/>
            <person name="Hugenholtz P."/>
            <person name="Kyrpides N."/>
            <person name="Klenk H."/>
            <person name="Cheng J."/>
        </authorList>
    </citation>
    <scope>NUCLEOTIDE SEQUENCE [LARGE SCALE GENOMIC DNA]</scope>
    <source>
        <strain evidence="8">ATCC BAA-798 / YNP1</strain>
    </source>
</reference>
<evidence type="ECO:0000256" key="3">
    <source>
        <dbReference type="ARBA" id="ARBA00022960"/>
    </source>
</evidence>
<feature type="transmembrane region" description="Helical" evidence="6">
    <location>
        <begin position="145"/>
        <end position="162"/>
    </location>
</feature>
<protein>
    <recommendedName>
        <fullName evidence="6">Peptidoglycan glycosyltransferase RodA</fullName>
        <shortName evidence="6">PGT</shortName>
        <ecNumber evidence="6">2.4.99.28</ecNumber>
    </recommendedName>
    <alternativeName>
        <fullName evidence="6">Cell elongation protein RodA</fullName>
    </alternativeName>
    <alternativeName>
        <fullName evidence="6">Cell wall polymerase</fullName>
    </alternativeName>
    <alternativeName>
        <fullName evidence="6">Peptidoglycan polymerase</fullName>
        <shortName evidence="6">PG polymerase</shortName>
    </alternativeName>
</protein>
<feature type="transmembrane region" description="Helical" evidence="6">
    <location>
        <begin position="277"/>
        <end position="297"/>
    </location>
</feature>
<comment type="catalytic activity">
    <reaction evidence="6">
        <text>[GlcNAc-(1-&gt;4)-Mur2Ac(oyl-L-Ala-gamma-D-Glu-L-Lys-D-Ala-D-Ala)](n)-di-trans,octa-cis-undecaprenyl diphosphate + beta-D-GlcNAc-(1-&gt;4)-Mur2Ac(oyl-L-Ala-gamma-D-Glu-L-Lys-D-Ala-D-Ala)-di-trans,octa-cis-undecaprenyl diphosphate = [GlcNAc-(1-&gt;4)-Mur2Ac(oyl-L-Ala-gamma-D-Glu-L-Lys-D-Ala-D-Ala)](n+1)-di-trans,octa-cis-undecaprenyl diphosphate + di-trans,octa-cis-undecaprenyl diphosphate + H(+)</text>
        <dbReference type="Rhea" id="RHEA:23708"/>
        <dbReference type="Rhea" id="RHEA-COMP:9602"/>
        <dbReference type="Rhea" id="RHEA-COMP:9603"/>
        <dbReference type="ChEBI" id="CHEBI:15378"/>
        <dbReference type="ChEBI" id="CHEBI:58405"/>
        <dbReference type="ChEBI" id="CHEBI:60033"/>
        <dbReference type="ChEBI" id="CHEBI:78435"/>
        <dbReference type="EC" id="2.4.99.28"/>
    </reaction>
</comment>
<dbReference type="PANTHER" id="PTHR30474">
    <property type="entry name" value="CELL CYCLE PROTEIN"/>
    <property type="match status" value="1"/>
</dbReference>
<dbReference type="eggNOG" id="COG0772">
    <property type="taxonomic scope" value="Bacteria"/>
</dbReference>
<dbReference type="RefSeq" id="WP_012874018.1">
    <property type="nucleotide sequence ID" value="NC_013525.1"/>
</dbReference>
<dbReference type="GO" id="GO:0008360">
    <property type="term" value="P:regulation of cell shape"/>
    <property type="evidence" value="ECO:0007669"/>
    <property type="project" value="UniProtKB-KW"/>
</dbReference>
<dbReference type="GO" id="GO:0008955">
    <property type="term" value="F:peptidoglycan glycosyltransferase activity"/>
    <property type="evidence" value="ECO:0007669"/>
    <property type="project" value="UniProtKB-UniRule"/>
</dbReference>
<feature type="transmembrane region" description="Helical" evidence="6">
    <location>
        <begin position="192"/>
        <end position="208"/>
    </location>
</feature>
<dbReference type="GO" id="GO:0005886">
    <property type="term" value="C:plasma membrane"/>
    <property type="evidence" value="ECO:0007669"/>
    <property type="project" value="UniProtKB-SubCell"/>
</dbReference>
<dbReference type="GO" id="GO:0015648">
    <property type="term" value="F:lipid-linked peptidoglycan transporter activity"/>
    <property type="evidence" value="ECO:0007669"/>
    <property type="project" value="TreeGrafter"/>
</dbReference>
<keyword evidence="5 6" id="KW-0472">Membrane</keyword>
<comment type="function">
    <text evidence="6">Peptidoglycan polymerase that is essential for cell wall elongation.</text>
</comment>
<feature type="transmembrane region" description="Helical" evidence="6">
    <location>
        <begin position="309"/>
        <end position="331"/>
    </location>
</feature>
<keyword evidence="2 6" id="KW-0812">Transmembrane</keyword>
<dbReference type="InterPro" id="IPR011923">
    <property type="entry name" value="RodA/MrdB"/>
</dbReference>